<name>A0A7J6SZY7_PEROL</name>
<dbReference type="Proteomes" id="UP000553632">
    <property type="component" value="Unassembled WGS sequence"/>
</dbReference>
<feature type="chain" id="PRO_5029711557" evidence="1">
    <location>
        <begin position="20"/>
        <end position="227"/>
    </location>
</feature>
<keyword evidence="1" id="KW-0732">Signal</keyword>
<protein>
    <submittedName>
        <fullName evidence="2">Uncharacterized protein</fullName>
    </submittedName>
</protein>
<dbReference type="EMBL" id="JABANO010014939">
    <property type="protein sequence ID" value="KAF4737736.1"/>
    <property type="molecule type" value="Genomic_DNA"/>
</dbReference>
<evidence type="ECO:0000313" key="3">
    <source>
        <dbReference type="Proteomes" id="UP000553632"/>
    </source>
</evidence>
<sequence length="227" mass="25215">MTFMASAFVCVYTIWTNYGLPPVRSGMQSFQMWMSRVTLGADFPFLFMSCNTVAPCSYALCGICSIDTEYFISAMSYRAPRELQCPRLSEVLTAVESRSAVVVTELDVTSLPTLSATGNGKLHSQHIRPVCDRASLYLVLRHFRKLPSCGCSDLGQDSAVLAQAQVQRSGHHAGVHHMRTRHWIPVSHKPIHALPRDHGMFPVLESLADKIPSTQVFSSSSRGMEHR</sequence>
<evidence type="ECO:0000313" key="2">
    <source>
        <dbReference type="EMBL" id="KAF4737736.1"/>
    </source>
</evidence>
<reference evidence="2 3" key="1">
    <citation type="submission" date="2020-04" db="EMBL/GenBank/DDBJ databases">
        <title>Perkinsus olseni comparative genomics.</title>
        <authorList>
            <person name="Bogema D.R."/>
        </authorList>
    </citation>
    <scope>NUCLEOTIDE SEQUENCE [LARGE SCALE GENOMIC DNA]</scope>
    <source>
        <strain evidence="2 3">ATCC PRA-207</strain>
    </source>
</reference>
<dbReference type="AlphaFoldDB" id="A0A7J6SZY7"/>
<proteinExistence type="predicted"/>
<gene>
    <name evidence="2" type="ORF">FOZ63_003475</name>
</gene>
<accession>A0A7J6SZY7</accession>
<organism evidence="2 3">
    <name type="scientific">Perkinsus olseni</name>
    <name type="common">Perkinsus atlanticus</name>
    <dbReference type="NCBI Taxonomy" id="32597"/>
    <lineage>
        <taxon>Eukaryota</taxon>
        <taxon>Sar</taxon>
        <taxon>Alveolata</taxon>
        <taxon>Perkinsozoa</taxon>
        <taxon>Perkinsea</taxon>
        <taxon>Perkinsida</taxon>
        <taxon>Perkinsidae</taxon>
        <taxon>Perkinsus</taxon>
    </lineage>
</organism>
<keyword evidence="3" id="KW-1185">Reference proteome</keyword>
<comment type="caution">
    <text evidence="2">The sequence shown here is derived from an EMBL/GenBank/DDBJ whole genome shotgun (WGS) entry which is preliminary data.</text>
</comment>
<evidence type="ECO:0000256" key="1">
    <source>
        <dbReference type="SAM" id="SignalP"/>
    </source>
</evidence>
<feature type="signal peptide" evidence="1">
    <location>
        <begin position="1"/>
        <end position="19"/>
    </location>
</feature>